<keyword evidence="2" id="KW-1185">Reference proteome</keyword>
<dbReference type="EMBL" id="NCKW01006847">
    <property type="protein sequence ID" value="POM70681.1"/>
    <property type="molecule type" value="Genomic_DNA"/>
</dbReference>
<protein>
    <submittedName>
        <fullName evidence="1">Uncharacterized protein</fullName>
    </submittedName>
</protein>
<reference evidence="1 2" key="1">
    <citation type="journal article" date="2017" name="Genome Biol. Evol.">
        <title>Phytophthora megakarya and P. palmivora, closely related causal agents of cacao black pod rot, underwent increases in genome sizes and gene numbers by different mechanisms.</title>
        <authorList>
            <person name="Ali S.S."/>
            <person name="Shao J."/>
            <person name="Lary D.J."/>
            <person name="Kronmiller B."/>
            <person name="Shen D."/>
            <person name="Strem M.D."/>
            <person name="Amoako-Attah I."/>
            <person name="Akrofi A.Y."/>
            <person name="Begoude B.A."/>
            <person name="Ten Hoopen G.M."/>
            <person name="Coulibaly K."/>
            <person name="Kebe B.I."/>
            <person name="Melnick R.L."/>
            <person name="Guiltinan M.J."/>
            <person name="Tyler B.M."/>
            <person name="Meinhardt L.W."/>
            <person name="Bailey B.A."/>
        </authorList>
    </citation>
    <scope>NUCLEOTIDE SEQUENCE [LARGE SCALE GENOMIC DNA]</scope>
    <source>
        <strain evidence="2">sbr112.9</strain>
    </source>
</reference>
<gene>
    <name evidence="1" type="ORF">PHPALM_12845</name>
</gene>
<proteinExistence type="predicted"/>
<evidence type="ECO:0000313" key="2">
    <source>
        <dbReference type="Proteomes" id="UP000237271"/>
    </source>
</evidence>
<sequence length="167" mass="18364">MEVELSVPIKEGRMSPHMLLNPLPFGPSSSDRNSVGSQLSDEVRQVRDRVYTIEIALGQGPVGRTAAHADKPGTLEVLRQDVDALGCKTREIHGRVNRHIPASALKKLRRGLEALSLEVHGQMSFYVPQGHPHTIPMIRVSIQRGFHLQASPLAAPVVQGLRLVPKR</sequence>
<dbReference type="AlphaFoldDB" id="A0A2P4XYQ8"/>
<comment type="caution">
    <text evidence="1">The sequence shown here is derived from an EMBL/GenBank/DDBJ whole genome shotgun (WGS) entry which is preliminary data.</text>
</comment>
<dbReference type="Proteomes" id="UP000237271">
    <property type="component" value="Unassembled WGS sequence"/>
</dbReference>
<name>A0A2P4XYQ8_9STRA</name>
<evidence type="ECO:0000313" key="1">
    <source>
        <dbReference type="EMBL" id="POM70681.1"/>
    </source>
</evidence>
<accession>A0A2P4XYQ8</accession>
<organism evidence="1 2">
    <name type="scientific">Phytophthora palmivora</name>
    <dbReference type="NCBI Taxonomy" id="4796"/>
    <lineage>
        <taxon>Eukaryota</taxon>
        <taxon>Sar</taxon>
        <taxon>Stramenopiles</taxon>
        <taxon>Oomycota</taxon>
        <taxon>Peronosporomycetes</taxon>
        <taxon>Peronosporales</taxon>
        <taxon>Peronosporaceae</taxon>
        <taxon>Phytophthora</taxon>
    </lineage>
</organism>
<dbReference type="OrthoDB" id="146239at2759"/>